<evidence type="ECO:0000313" key="1">
    <source>
        <dbReference type="EMBL" id="CAI0476238.1"/>
    </source>
</evidence>
<evidence type="ECO:0000313" key="2">
    <source>
        <dbReference type="Proteomes" id="UP001154282"/>
    </source>
</evidence>
<gene>
    <name evidence="1" type="ORF">LITE_LOCUS40689</name>
</gene>
<name>A0AAV0PZ59_9ROSI</name>
<dbReference type="Proteomes" id="UP001154282">
    <property type="component" value="Unassembled WGS sequence"/>
</dbReference>
<sequence>MDLNVGVLPPALLTLVPFQAKKNELLLAQAELRILIEVSAPRVHRKMTPERSVETSLSKVLDMSNF</sequence>
<accession>A0AAV0PZ59</accession>
<protein>
    <submittedName>
        <fullName evidence="1">Uncharacterized protein</fullName>
    </submittedName>
</protein>
<organism evidence="1 2">
    <name type="scientific">Linum tenue</name>
    <dbReference type="NCBI Taxonomy" id="586396"/>
    <lineage>
        <taxon>Eukaryota</taxon>
        <taxon>Viridiplantae</taxon>
        <taxon>Streptophyta</taxon>
        <taxon>Embryophyta</taxon>
        <taxon>Tracheophyta</taxon>
        <taxon>Spermatophyta</taxon>
        <taxon>Magnoliopsida</taxon>
        <taxon>eudicotyledons</taxon>
        <taxon>Gunneridae</taxon>
        <taxon>Pentapetalae</taxon>
        <taxon>rosids</taxon>
        <taxon>fabids</taxon>
        <taxon>Malpighiales</taxon>
        <taxon>Linaceae</taxon>
        <taxon>Linum</taxon>
    </lineage>
</organism>
<dbReference type="EMBL" id="CAMGYJ010000009">
    <property type="protein sequence ID" value="CAI0476238.1"/>
    <property type="molecule type" value="Genomic_DNA"/>
</dbReference>
<proteinExistence type="predicted"/>
<reference evidence="1" key="1">
    <citation type="submission" date="2022-08" db="EMBL/GenBank/DDBJ databases">
        <authorList>
            <person name="Gutierrez-Valencia J."/>
        </authorList>
    </citation>
    <scope>NUCLEOTIDE SEQUENCE</scope>
</reference>
<keyword evidence="2" id="KW-1185">Reference proteome</keyword>
<dbReference type="AlphaFoldDB" id="A0AAV0PZ59"/>
<comment type="caution">
    <text evidence="1">The sequence shown here is derived from an EMBL/GenBank/DDBJ whole genome shotgun (WGS) entry which is preliminary data.</text>
</comment>